<accession>A0ABU2WZB5</accession>
<keyword evidence="1" id="KW-0238">DNA-binding</keyword>
<gene>
    <name evidence="1" type="ORF">RM555_18305</name>
</gene>
<dbReference type="RefSeq" id="WP_311412902.1">
    <property type="nucleotide sequence ID" value="NZ_JAVRFL010000021.1"/>
</dbReference>
<keyword evidence="2" id="KW-1185">Reference proteome</keyword>
<reference evidence="1" key="1">
    <citation type="submission" date="2023-09" db="EMBL/GenBank/DDBJ databases">
        <title>30 novel species of actinomycetes from the DSMZ collection.</title>
        <authorList>
            <person name="Nouioui I."/>
        </authorList>
    </citation>
    <scope>NUCLEOTIDE SEQUENCE</scope>
    <source>
        <strain evidence="1">DSM 115977</strain>
    </source>
</reference>
<sequence>MYRLASVDSSGRIRARAIIGALGWGPGVRLDIRHGAGAIVVRRDPRGVFTVTGQGHLSLPTAVRHWCGLGAEERVLLTAEPAANLLVVYPPGLLDEMVAHAERAVLGSDDA</sequence>
<evidence type="ECO:0000313" key="1">
    <source>
        <dbReference type="EMBL" id="MDT0530949.1"/>
    </source>
</evidence>
<comment type="caution">
    <text evidence="1">The sequence shown here is derived from an EMBL/GenBank/DDBJ whole genome shotgun (WGS) entry which is preliminary data.</text>
</comment>
<protein>
    <submittedName>
        <fullName evidence="1">AbrB/MazE/SpoVT family DNA-binding domain-containing protein</fullName>
    </submittedName>
</protein>
<dbReference type="EMBL" id="JAVRFL010000021">
    <property type="protein sequence ID" value="MDT0530949.1"/>
    <property type="molecule type" value="Genomic_DNA"/>
</dbReference>
<name>A0ABU2WZB5_9ACTN</name>
<evidence type="ECO:0000313" key="2">
    <source>
        <dbReference type="Proteomes" id="UP001180973"/>
    </source>
</evidence>
<proteinExistence type="predicted"/>
<organism evidence="1 2">
    <name type="scientific">Micromonospora reichwaldensis</name>
    <dbReference type="NCBI Taxonomy" id="3075516"/>
    <lineage>
        <taxon>Bacteria</taxon>
        <taxon>Bacillati</taxon>
        <taxon>Actinomycetota</taxon>
        <taxon>Actinomycetes</taxon>
        <taxon>Micromonosporales</taxon>
        <taxon>Micromonosporaceae</taxon>
        <taxon>Micromonospora</taxon>
    </lineage>
</organism>
<dbReference type="Proteomes" id="UP001180973">
    <property type="component" value="Unassembled WGS sequence"/>
</dbReference>
<dbReference type="GO" id="GO:0003677">
    <property type="term" value="F:DNA binding"/>
    <property type="evidence" value="ECO:0007669"/>
    <property type="project" value="UniProtKB-KW"/>
</dbReference>